<dbReference type="KEGG" id="sli:Slin_0862"/>
<proteinExistence type="predicted"/>
<evidence type="ECO:0000313" key="2">
    <source>
        <dbReference type="Proteomes" id="UP000002028"/>
    </source>
</evidence>
<name>D2QI31_SPILD</name>
<dbReference type="HOGENOM" id="CLU_1133040_0_0_10"/>
<gene>
    <name evidence="1" type="ordered locus">Slin_0862</name>
</gene>
<evidence type="ECO:0000313" key="1">
    <source>
        <dbReference type="EMBL" id="ADB36919.1"/>
    </source>
</evidence>
<organism evidence="1 2">
    <name type="scientific">Spirosoma linguale (strain ATCC 33905 / DSM 74 / LMG 10896 / Claus 1)</name>
    <dbReference type="NCBI Taxonomy" id="504472"/>
    <lineage>
        <taxon>Bacteria</taxon>
        <taxon>Pseudomonadati</taxon>
        <taxon>Bacteroidota</taxon>
        <taxon>Cytophagia</taxon>
        <taxon>Cytophagales</taxon>
        <taxon>Cytophagaceae</taxon>
        <taxon>Spirosoma</taxon>
    </lineage>
</organism>
<keyword evidence="2" id="KW-1185">Reference proteome</keyword>
<accession>D2QI31</accession>
<dbReference type="AlphaFoldDB" id="D2QI31"/>
<dbReference type="STRING" id="504472.Slin_0862"/>
<dbReference type="EMBL" id="CP001769">
    <property type="protein sequence ID" value="ADB36919.1"/>
    <property type="molecule type" value="Genomic_DNA"/>
</dbReference>
<reference evidence="1 2" key="1">
    <citation type="journal article" date="2010" name="Stand. Genomic Sci.">
        <title>Complete genome sequence of Spirosoma linguale type strain (1).</title>
        <authorList>
            <person name="Lail K."/>
            <person name="Sikorski J."/>
            <person name="Saunders E."/>
            <person name="Lapidus A."/>
            <person name="Glavina Del Rio T."/>
            <person name="Copeland A."/>
            <person name="Tice H."/>
            <person name="Cheng J.-F."/>
            <person name="Lucas S."/>
            <person name="Nolan M."/>
            <person name="Bruce D."/>
            <person name="Goodwin L."/>
            <person name="Pitluck S."/>
            <person name="Ivanova N."/>
            <person name="Mavromatis K."/>
            <person name="Ovchinnikova G."/>
            <person name="Pati A."/>
            <person name="Chen A."/>
            <person name="Palaniappan K."/>
            <person name="Land M."/>
            <person name="Hauser L."/>
            <person name="Chang Y.-J."/>
            <person name="Jeffries C.D."/>
            <person name="Chain P."/>
            <person name="Brettin T."/>
            <person name="Detter J.C."/>
            <person name="Schuetze A."/>
            <person name="Rohde M."/>
            <person name="Tindall B.J."/>
            <person name="Goeker M."/>
            <person name="Bristow J."/>
            <person name="Eisen J.A."/>
            <person name="Markowitz V."/>
            <person name="Hugenholtz P."/>
            <person name="Kyrpides N.C."/>
            <person name="Klenk H.-P."/>
            <person name="Chen F."/>
        </authorList>
    </citation>
    <scope>NUCLEOTIDE SEQUENCE [LARGE SCALE GENOMIC DNA]</scope>
    <source>
        <strain evidence="2">ATCC 33905 / DSM 74 / LMG 10896 / Claus 1</strain>
    </source>
</reference>
<sequence>MWLLTLLYSISYSQCRVWQDESRRIITSCQGDKPTKSSFLLNRLDRGQAPGELVYLGNPFLTYPIYQEGTLELTPNQPVIHCQLAFNLVDHQVRCLLPGDSIERAVFPDAFTVNGRRFIARAGSIGHRSYDEVLYTGKSKVLVRHRATLTVFHKEPYQFDEPFDGAYTQNKRYFIELEGQPMQEVDLFKKSVLKILGKASKLNGSGKLSNKLTPTELIGAVASYDGFR</sequence>
<protein>
    <submittedName>
        <fullName evidence="1">Uncharacterized protein</fullName>
    </submittedName>
</protein>
<dbReference type="Proteomes" id="UP000002028">
    <property type="component" value="Chromosome"/>
</dbReference>